<evidence type="ECO:0000313" key="2">
    <source>
        <dbReference type="Proteomes" id="UP001177021"/>
    </source>
</evidence>
<gene>
    <name evidence="1" type="ORF">MILVUS5_LOCUS35933</name>
</gene>
<organism evidence="1 2">
    <name type="scientific">Trifolium pratense</name>
    <name type="common">Red clover</name>
    <dbReference type="NCBI Taxonomy" id="57577"/>
    <lineage>
        <taxon>Eukaryota</taxon>
        <taxon>Viridiplantae</taxon>
        <taxon>Streptophyta</taxon>
        <taxon>Embryophyta</taxon>
        <taxon>Tracheophyta</taxon>
        <taxon>Spermatophyta</taxon>
        <taxon>Magnoliopsida</taxon>
        <taxon>eudicotyledons</taxon>
        <taxon>Gunneridae</taxon>
        <taxon>Pentapetalae</taxon>
        <taxon>rosids</taxon>
        <taxon>fabids</taxon>
        <taxon>Fabales</taxon>
        <taxon>Fabaceae</taxon>
        <taxon>Papilionoideae</taxon>
        <taxon>50 kb inversion clade</taxon>
        <taxon>NPAAA clade</taxon>
        <taxon>Hologalegina</taxon>
        <taxon>IRL clade</taxon>
        <taxon>Trifolieae</taxon>
        <taxon>Trifolium</taxon>
    </lineage>
</organism>
<keyword evidence="2" id="KW-1185">Reference proteome</keyword>
<dbReference type="EMBL" id="CASHSV030000615">
    <property type="protein sequence ID" value="CAJ2672279.1"/>
    <property type="molecule type" value="Genomic_DNA"/>
</dbReference>
<sequence>MLMAADQRRKRLNGASMGSYGSQEQYRTKRKNFGPPVQSDLPMKSHISVEWDANHQRVVAKREQVGISWRQMRPFARFDHNGHKVLADVFALPEEIFDLDSLSEVLSYEVWNTQLLDNEKNFLKQFLPGDLEPNQVVQELLSGDDFHFGNPVLKWGTSLCSGELHPDMIVYQEQHLKSEKRAYFSQLHNYHKDMIGFLSKLKESWEACKDPEKEILPKILRSKNDIEKNRLSNLDEFRYDDHDGNLTVASGSYSWGAEEKAYDDNQISSMGQGDELWRRVHGKDFNKCKPRNMMASSDLMLNVGGRPKKGDKLHMENFPGSDGEKYMSYIKISKKQHELVKNLKLSCKNIPASTLNCVLGDLNNFHVQPYKLFIKEEQKNLHEHWLQLVKKHLPASYANWTERLIQKHAMRNSLLLEMKDRSNIEDEDFLSTRVQSQDKEDGDVNNQSSLEDDEDSIVRVPENPSLHNKAGLHSSIMKCQDNPISEGAPLSSNEESIARFQDNPSLHNSYHSGDDQLHHSHVDLEKGILSQGDDASHNKTEHSRIMNSQDDPIGEGALFSFNEDSVARFPENPSVNKSYHSGDEKLHHLHIDLDKNTLSNGDDASQNQTAHSRNSRDDSIGEGSSDGHAWQAAEMSHSYYDLPVTHNYTADGLSLVSSQINQDKQIQMISPESNLHQEGTGKELLQRQSDDGPFSSYRSQDQIGLIQSFINDKGVNSFHYEQKRARLNFLAEQKRAGLNFQASNDVQVGAGQFSSHFKESLQTSLTLDQGHRQTGKVFVPENISGNIYSDAGRYLNTGQYPLSAGNITDWAVGAPHMVAPSQSHVNTAGNIPDWDVSAPRMVAPSQSHVNTAGNILDWDVSAPRMVAPSQPHVNNFIGQPWLPSVHQVQGTWNGSGNGSLSSQILGTGGNSDQGLFSVLSQCNQLHSGSPYESIRHTDQFLSPRTYGVIDAGTHRINAVVPPSSHPLDYFSGRDAPGALLPDDITWMNLPPQNPALNDQIGKSYLRSWNR</sequence>
<reference evidence="1" key="1">
    <citation type="submission" date="2023-10" db="EMBL/GenBank/DDBJ databases">
        <authorList>
            <person name="Rodriguez Cubillos JULIANA M."/>
            <person name="De Vega J."/>
        </authorList>
    </citation>
    <scope>NUCLEOTIDE SEQUENCE</scope>
</reference>
<accession>A0ACB0LV59</accession>
<proteinExistence type="predicted"/>
<comment type="caution">
    <text evidence="1">The sequence shown here is derived from an EMBL/GenBank/DDBJ whole genome shotgun (WGS) entry which is preliminary data.</text>
</comment>
<evidence type="ECO:0000313" key="1">
    <source>
        <dbReference type="EMBL" id="CAJ2672279.1"/>
    </source>
</evidence>
<dbReference type="Proteomes" id="UP001177021">
    <property type="component" value="Unassembled WGS sequence"/>
</dbReference>
<protein>
    <submittedName>
        <fullName evidence="1">Uncharacterized protein</fullName>
    </submittedName>
</protein>
<name>A0ACB0LV59_TRIPR</name>